<dbReference type="Proteomes" id="UP000249432">
    <property type="component" value="Unassembled WGS sequence"/>
</dbReference>
<dbReference type="InterPro" id="IPR005992">
    <property type="entry name" value="IMP_DH-rel2"/>
</dbReference>
<dbReference type="GO" id="GO:0006183">
    <property type="term" value="P:GTP biosynthetic process"/>
    <property type="evidence" value="ECO:0007669"/>
    <property type="project" value="TreeGrafter"/>
</dbReference>
<evidence type="ECO:0000256" key="3">
    <source>
        <dbReference type="ARBA" id="ARBA00023027"/>
    </source>
</evidence>
<dbReference type="InterPro" id="IPR001093">
    <property type="entry name" value="IMP_DH_GMPRt"/>
</dbReference>
<proteinExistence type="inferred from homology"/>
<name>A0A2W5UCZ8_9CORY</name>
<dbReference type="NCBIfam" id="TIGR01304">
    <property type="entry name" value="IMP_DH_rel_2"/>
    <property type="match status" value="1"/>
</dbReference>
<dbReference type="InterPro" id="IPR005990">
    <property type="entry name" value="IMP_DH"/>
</dbReference>
<evidence type="ECO:0000259" key="4">
    <source>
        <dbReference type="Pfam" id="PF00478"/>
    </source>
</evidence>
<protein>
    <submittedName>
        <fullName evidence="5">GuaB3 family IMP dehydrogenase-related protein</fullName>
    </submittedName>
</protein>
<dbReference type="Pfam" id="PF00478">
    <property type="entry name" value="IMPDH"/>
    <property type="match status" value="1"/>
</dbReference>
<evidence type="ECO:0000256" key="1">
    <source>
        <dbReference type="ARBA" id="ARBA00005502"/>
    </source>
</evidence>
<sequence length="384" mass="40828">MREVVEIGLGREARRTYGLDDITIVPNRRTRSSKDVDTSWTIDAYHFGIPVLAQPSDALTSVDFISEMGRLGGAAVINAEGLWGRVADMDAAVEQIVSTAFDEEGYDDGQMTNRAIPLLQKLHGLPLDKDLLSDRIRDVRASGVTTVVRVSPQNARELAPVVVAAGAEIVVIQGTLISAEHVSADGTPLNLKEFIGSLDVPVIAGSVLDYTTAMHLMRTGAAGIIVGGGSTTNADTLGIDAPKATAIADAAAARRDYLDETGGRYVHVIADSELETSGEMAKAIACGADAVMLGSPLSQAKEAAATGYYWPSVAAHPRFPRGVIENLVIERDEAPFLEKVLMGPATEPFGSLNLIGGVRRSMAKAGYTNLKDFQKVQLSVRSWL</sequence>
<dbReference type="AlphaFoldDB" id="A0A2W5UCZ8"/>
<dbReference type="PANTHER" id="PTHR11911">
    <property type="entry name" value="INOSINE-5-MONOPHOSPHATE DEHYDROGENASE RELATED"/>
    <property type="match status" value="1"/>
</dbReference>
<keyword evidence="3" id="KW-0520">NAD</keyword>
<dbReference type="RefSeq" id="WP_303733820.1">
    <property type="nucleotide sequence ID" value="NZ_CAKZHK010000006.1"/>
</dbReference>
<reference evidence="5 6" key="1">
    <citation type="submission" date="2017-08" db="EMBL/GenBank/DDBJ databases">
        <title>Infants hospitalized years apart are colonized by the same room-sourced microbial strains.</title>
        <authorList>
            <person name="Brooks B."/>
            <person name="Olm M.R."/>
            <person name="Firek B.A."/>
            <person name="Baker R."/>
            <person name="Thomas B.C."/>
            <person name="Morowitz M.J."/>
            <person name="Banfield J.F."/>
        </authorList>
    </citation>
    <scope>NUCLEOTIDE SEQUENCE [LARGE SCALE GENOMIC DNA]</scope>
    <source>
        <strain evidence="5">S2_003_000_R1_3</strain>
    </source>
</reference>
<evidence type="ECO:0000256" key="2">
    <source>
        <dbReference type="ARBA" id="ARBA00023002"/>
    </source>
</evidence>
<comment type="caution">
    <text evidence="5">The sequence shown here is derived from an EMBL/GenBank/DDBJ whole genome shotgun (WGS) entry which is preliminary data.</text>
</comment>
<comment type="similarity">
    <text evidence="1">Belongs to the IMPDH/GMPR family.</text>
</comment>
<dbReference type="Gene3D" id="3.20.20.70">
    <property type="entry name" value="Aldolase class I"/>
    <property type="match status" value="1"/>
</dbReference>
<evidence type="ECO:0000313" key="6">
    <source>
        <dbReference type="Proteomes" id="UP000249432"/>
    </source>
</evidence>
<dbReference type="InterPro" id="IPR013785">
    <property type="entry name" value="Aldolase_TIM"/>
</dbReference>
<dbReference type="PANTHER" id="PTHR11911:SF85">
    <property type="entry name" value="INOSINE-5'-MONOPHOSPHATE DEHYDROGENASE"/>
    <property type="match status" value="1"/>
</dbReference>
<keyword evidence="2" id="KW-0560">Oxidoreductase</keyword>
<organism evidence="5 6">
    <name type="scientific">Corynebacterium kroppenstedtii</name>
    <dbReference type="NCBI Taxonomy" id="161879"/>
    <lineage>
        <taxon>Bacteria</taxon>
        <taxon>Bacillati</taxon>
        <taxon>Actinomycetota</taxon>
        <taxon>Actinomycetes</taxon>
        <taxon>Mycobacteriales</taxon>
        <taxon>Corynebacteriaceae</taxon>
        <taxon>Corynebacterium</taxon>
    </lineage>
</organism>
<gene>
    <name evidence="5" type="ORF">DI525_00325</name>
</gene>
<dbReference type="EMBL" id="QFRA01000001">
    <property type="protein sequence ID" value="PZR06768.1"/>
    <property type="molecule type" value="Genomic_DNA"/>
</dbReference>
<evidence type="ECO:0000313" key="5">
    <source>
        <dbReference type="EMBL" id="PZR06768.1"/>
    </source>
</evidence>
<accession>A0A2W5UCZ8</accession>
<dbReference type="SMART" id="SM01240">
    <property type="entry name" value="IMPDH"/>
    <property type="match status" value="1"/>
</dbReference>
<dbReference type="SUPFAM" id="SSF51412">
    <property type="entry name" value="Inosine monophosphate dehydrogenase (IMPDH)"/>
    <property type="match status" value="1"/>
</dbReference>
<dbReference type="GO" id="GO:0003938">
    <property type="term" value="F:IMP dehydrogenase activity"/>
    <property type="evidence" value="ECO:0007669"/>
    <property type="project" value="InterPro"/>
</dbReference>
<feature type="domain" description="IMP dehydrogenase/GMP reductase" evidence="4">
    <location>
        <begin position="18"/>
        <end position="306"/>
    </location>
</feature>